<gene>
    <name evidence="2" type="ORF">MPH_09534</name>
</gene>
<dbReference type="InParanoid" id="K2RF60"/>
<protein>
    <submittedName>
        <fullName evidence="2">Uncharacterized protein</fullName>
    </submittedName>
</protein>
<dbReference type="HOGENOM" id="CLU_1428270_0_0_1"/>
<feature type="region of interest" description="Disordered" evidence="1">
    <location>
        <begin position="160"/>
        <end position="190"/>
    </location>
</feature>
<feature type="compositionally biased region" description="Polar residues" evidence="1">
    <location>
        <begin position="22"/>
        <end position="35"/>
    </location>
</feature>
<dbReference type="AlphaFoldDB" id="K2RF60"/>
<proteinExistence type="predicted"/>
<evidence type="ECO:0000313" key="3">
    <source>
        <dbReference type="Proteomes" id="UP000007129"/>
    </source>
</evidence>
<dbReference type="EMBL" id="AHHD01000414">
    <property type="protein sequence ID" value="EKG13253.1"/>
    <property type="molecule type" value="Genomic_DNA"/>
</dbReference>
<evidence type="ECO:0000256" key="1">
    <source>
        <dbReference type="SAM" id="MobiDB-lite"/>
    </source>
</evidence>
<organism evidence="2 3">
    <name type="scientific">Macrophomina phaseolina (strain MS6)</name>
    <name type="common">Charcoal rot fungus</name>
    <dbReference type="NCBI Taxonomy" id="1126212"/>
    <lineage>
        <taxon>Eukaryota</taxon>
        <taxon>Fungi</taxon>
        <taxon>Dikarya</taxon>
        <taxon>Ascomycota</taxon>
        <taxon>Pezizomycotina</taxon>
        <taxon>Dothideomycetes</taxon>
        <taxon>Dothideomycetes incertae sedis</taxon>
        <taxon>Botryosphaeriales</taxon>
        <taxon>Botryosphaeriaceae</taxon>
        <taxon>Macrophomina</taxon>
    </lineage>
</organism>
<sequence>MTSSSAQPSIFPGTLGKKKNKSLSGNLPQASISPQNIPPSNTPPAESYKGRWAKAARCRSTPQRCTHVTPFPSSNTIDHLQHVRSHLPRHSFQSPISGACFSLKSPAYNPRHARTGLETLHRLGEGERCDPRPCRTQPGLYRRSQYRLCLARRHEVLRRRVRGSQGHQGFPEAQDPGRHDRVPRGVRGQG</sequence>
<dbReference type="VEuPathDB" id="FungiDB:MPH_09534"/>
<dbReference type="Proteomes" id="UP000007129">
    <property type="component" value="Unassembled WGS sequence"/>
</dbReference>
<comment type="caution">
    <text evidence="2">The sequence shown here is derived from an EMBL/GenBank/DDBJ whole genome shotgun (WGS) entry which is preliminary data.</text>
</comment>
<evidence type="ECO:0000313" key="2">
    <source>
        <dbReference type="EMBL" id="EKG13253.1"/>
    </source>
</evidence>
<reference evidence="2 3" key="1">
    <citation type="journal article" date="2012" name="BMC Genomics">
        <title>Tools to kill: Genome of one of the most destructive plant pathogenic fungi Macrophomina phaseolina.</title>
        <authorList>
            <person name="Islam M.S."/>
            <person name="Haque M.S."/>
            <person name="Islam M.M."/>
            <person name="Emdad E.M."/>
            <person name="Halim A."/>
            <person name="Hossen Q.M.M."/>
            <person name="Hossain M.Z."/>
            <person name="Ahmed B."/>
            <person name="Rahim S."/>
            <person name="Rahman M.S."/>
            <person name="Alam M.M."/>
            <person name="Hou S."/>
            <person name="Wan X."/>
            <person name="Saito J.A."/>
            <person name="Alam M."/>
        </authorList>
    </citation>
    <scope>NUCLEOTIDE SEQUENCE [LARGE SCALE GENOMIC DNA]</scope>
    <source>
        <strain evidence="2 3">MS6</strain>
    </source>
</reference>
<accession>K2RF60</accession>
<name>K2RF60_MACPH</name>
<feature type="region of interest" description="Disordered" evidence="1">
    <location>
        <begin position="1"/>
        <end position="48"/>
    </location>
</feature>